<name>A0A426X5L1_ENSVE</name>
<sequence length="187" mass="20212">MVHYEMGGGRYGHRGFGSDMMQGAAEDEEEEATSAGETECRWSSNRMEEPLCLSPGCLVLDPNPRLEEAAAPHRGHRGREDATGACDETLPDLCCGSIGDRHKSDRQRSKDVTDVGVLQECDGADDWSIKGSLAGSVSERVAEATTARGRGSRHNGAAGHRWRAEAEIQLPLDSDTIARSDNTKLET</sequence>
<feature type="region of interest" description="Disordered" evidence="1">
    <location>
        <begin position="136"/>
        <end position="167"/>
    </location>
</feature>
<comment type="caution">
    <text evidence="2">The sequence shown here is derived from an EMBL/GenBank/DDBJ whole genome shotgun (WGS) entry which is preliminary data.</text>
</comment>
<dbReference type="AlphaFoldDB" id="A0A426X5L1"/>
<protein>
    <submittedName>
        <fullName evidence="2">Uncharacterized protein</fullName>
    </submittedName>
</protein>
<dbReference type="Proteomes" id="UP000287651">
    <property type="component" value="Unassembled WGS sequence"/>
</dbReference>
<evidence type="ECO:0000313" key="3">
    <source>
        <dbReference type="Proteomes" id="UP000287651"/>
    </source>
</evidence>
<proteinExistence type="predicted"/>
<evidence type="ECO:0000313" key="2">
    <source>
        <dbReference type="EMBL" id="RRT34763.1"/>
    </source>
</evidence>
<feature type="region of interest" description="Disordered" evidence="1">
    <location>
        <begin position="15"/>
        <end position="42"/>
    </location>
</feature>
<reference evidence="2 3" key="1">
    <citation type="journal article" date="2014" name="Agronomy (Basel)">
        <title>A Draft Genome Sequence for Ensete ventricosum, the Drought-Tolerant Tree Against Hunger.</title>
        <authorList>
            <person name="Harrison J."/>
            <person name="Moore K.A."/>
            <person name="Paszkiewicz K."/>
            <person name="Jones T."/>
            <person name="Grant M."/>
            <person name="Ambacheew D."/>
            <person name="Muzemil S."/>
            <person name="Studholme D.J."/>
        </authorList>
    </citation>
    <scope>NUCLEOTIDE SEQUENCE [LARGE SCALE GENOMIC DNA]</scope>
</reference>
<organism evidence="2 3">
    <name type="scientific">Ensete ventricosum</name>
    <name type="common">Abyssinian banana</name>
    <name type="synonym">Musa ensete</name>
    <dbReference type="NCBI Taxonomy" id="4639"/>
    <lineage>
        <taxon>Eukaryota</taxon>
        <taxon>Viridiplantae</taxon>
        <taxon>Streptophyta</taxon>
        <taxon>Embryophyta</taxon>
        <taxon>Tracheophyta</taxon>
        <taxon>Spermatophyta</taxon>
        <taxon>Magnoliopsida</taxon>
        <taxon>Liliopsida</taxon>
        <taxon>Zingiberales</taxon>
        <taxon>Musaceae</taxon>
        <taxon>Ensete</taxon>
    </lineage>
</organism>
<accession>A0A426X5L1</accession>
<evidence type="ECO:0000256" key="1">
    <source>
        <dbReference type="SAM" id="MobiDB-lite"/>
    </source>
</evidence>
<dbReference type="EMBL" id="AMZH03026113">
    <property type="protein sequence ID" value="RRT34763.1"/>
    <property type="molecule type" value="Genomic_DNA"/>
</dbReference>
<gene>
    <name evidence="2" type="ORF">B296_00047270</name>
</gene>